<feature type="region of interest" description="Disordered" evidence="1">
    <location>
        <begin position="1"/>
        <end position="53"/>
    </location>
</feature>
<dbReference type="PANTHER" id="PTHR35288:SF1">
    <property type="entry name" value="TAIL FIBER"/>
    <property type="match status" value="1"/>
</dbReference>
<evidence type="ECO:0000259" key="3">
    <source>
        <dbReference type="Pfam" id="PF07744"/>
    </source>
</evidence>
<proteinExistence type="predicted"/>
<dbReference type="PANTHER" id="PTHR35288">
    <property type="entry name" value="TAIL FIBER"/>
    <property type="match status" value="1"/>
</dbReference>
<keyword evidence="2" id="KW-0472">Membrane</keyword>
<evidence type="ECO:0000313" key="4">
    <source>
        <dbReference type="EMBL" id="KAF9599318.1"/>
    </source>
</evidence>
<dbReference type="InterPro" id="IPR002060">
    <property type="entry name" value="Squ/phyt_synthse"/>
</dbReference>
<gene>
    <name evidence="4" type="ORF">IFM89_036616</name>
</gene>
<comment type="caution">
    <text evidence="4">The sequence shown here is derived from an EMBL/GenBank/DDBJ whole genome shotgun (WGS) entry which is preliminary data.</text>
</comment>
<keyword evidence="5" id="KW-1185">Reference proteome</keyword>
<dbReference type="Pfam" id="PF07744">
    <property type="entry name" value="SPOC"/>
    <property type="match status" value="1"/>
</dbReference>
<keyword evidence="2" id="KW-0812">Transmembrane</keyword>
<sequence length="494" mass="55021">MPPISPVPPPNMGPPLPPSPPPLPMSQPPMVPPPPGSPPPLPSPFEPPNLDNAGQGQWQGVLCKSGVHYCTLYAHREDSDACEYSNAISEPAKWPARLDVTKFIDFQHVKSTFTNTPPYKREVCRLLPSTSGDLKGVSFHFLSYFSVAGALVGLLKPGRMSMFGTLLVIWGLVMEGFLGKPVNTDLAKAVFVYLTMLIALPFSDLIEGMIERMRIDTRKSIQEHFQELYLYCYHVVGIVGLMSIPVMGIVHESPTSISPQNLCRSVVFRNTIIYIGNGRGEDESRRIWRVRYRPSPSEGVGTSCAINDRGEEIREHGSGPTAQGVPSLLHTTPVNQEVEEDSSHTENANLQMTELANPVNETMQIRVHETQEEERDLVIQPNPFQLLTREDLERESLHETEYFEDHLETRTYLQAKIKDIVNTRETQQLRLQVKLKESMVIPCYWIKPDEGIAKLDADGVVNNRGAGSGGIIRDSNGDTIVVYIGSSMHNSVLF</sequence>
<feature type="compositionally biased region" description="Pro residues" evidence="1">
    <location>
        <begin position="1"/>
        <end position="47"/>
    </location>
</feature>
<feature type="transmembrane region" description="Helical" evidence="2">
    <location>
        <begin position="190"/>
        <end position="207"/>
    </location>
</feature>
<accession>A0A835LKU9</accession>
<reference evidence="4 5" key="1">
    <citation type="submission" date="2020-10" db="EMBL/GenBank/DDBJ databases">
        <title>The Coptis chinensis genome and diversification of protoberbering-type alkaloids.</title>
        <authorList>
            <person name="Wang B."/>
            <person name="Shu S."/>
            <person name="Song C."/>
            <person name="Liu Y."/>
        </authorList>
    </citation>
    <scope>NUCLEOTIDE SEQUENCE [LARGE SCALE GENOMIC DNA]</scope>
    <source>
        <strain evidence="4">HL-2020</strain>
        <tissue evidence="4">Leaf</tissue>
    </source>
</reference>
<evidence type="ECO:0000256" key="1">
    <source>
        <dbReference type="SAM" id="MobiDB-lite"/>
    </source>
</evidence>
<dbReference type="AlphaFoldDB" id="A0A835LKU9"/>
<keyword evidence="2" id="KW-1133">Transmembrane helix</keyword>
<feature type="transmembrane region" description="Helical" evidence="2">
    <location>
        <begin position="162"/>
        <end position="178"/>
    </location>
</feature>
<feature type="transmembrane region" description="Helical" evidence="2">
    <location>
        <begin position="228"/>
        <end position="250"/>
    </location>
</feature>
<feature type="transmembrane region" description="Helical" evidence="2">
    <location>
        <begin position="137"/>
        <end position="155"/>
    </location>
</feature>
<evidence type="ECO:0000256" key="2">
    <source>
        <dbReference type="SAM" id="Phobius"/>
    </source>
</evidence>
<dbReference type="Gene3D" id="1.10.600.10">
    <property type="entry name" value="Farnesyl Diphosphate Synthase"/>
    <property type="match status" value="1"/>
</dbReference>
<organism evidence="4 5">
    <name type="scientific">Coptis chinensis</name>
    <dbReference type="NCBI Taxonomy" id="261450"/>
    <lineage>
        <taxon>Eukaryota</taxon>
        <taxon>Viridiplantae</taxon>
        <taxon>Streptophyta</taxon>
        <taxon>Embryophyta</taxon>
        <taxon>Tracheophyta</taxon>
        <taxon>Spermatophyta</taxon>
        <taxon>Magnoliopsida</taxon>
        <taxon>Ranunculales</taxon>
        <taxon>Ranunculaceae</taxon>
        <taxon>Coptidoideae</taxon>
        <taxon>Coptis</taxon>
    </lineage>
</organism>
<dbReference type="SUPFAM" id="SSF48576">
    <property type="entry name" value="Terpenoid synthases"/>
    <property type="match status" value="1"/>
</dbReference>
<dbReference type="EMBL" id="JADFTS010000007">
    <property type="protein sequence ID" value="KAF9599318.1"/>
    <property type="molecule type" value="Genomic_DNA"/>
</dbReference>
<feature type="domain" description="Spen paralogue and orthologue SPOC C-terminal" evidence="3">
    <location>
        <begin position="56"/>
        <end position="146"/>
    </location>
</feature>
<dbReference type="Proteomes" id="UP000631114">
    <property type="component" value="Unassembled WGS sequence"/>
</dbReference>
<dbReference type="Pfam" id="PF00494">
    <property type="entry name" value="SQS_PSY"/>
    <property type="match status" value="1"/>
</dbReference>
<dbReference type="InterPro" id="IPR012921">
    <property type="entry name" value="SPOC_C"/>
</dbReference>
<evidence type="ECO:0000313" key="5">
    <source>
        <dbReference type="Proteomes" id="UP000631114"/>
    </source>
</evidence>
<dbReference type="OrthoDB" id="5577209at2759"/>
<dbReference type="InterPro" id="IPR008949">
    <property type="entry name" value="Isoprenoid_synthase_dom_sf"/>
</dbReference>
<protein>
    <recommendedName>
        <fullName evidence="3">Spen paralogue and orthologue SPOC C-terminal domain-containing protein</fullName>
    </recommendedName>
</protein>
<name>A0A835LKU9_9MAGN</name>